<proteinExistence type="predicted"/>
<reference evidence="4 5" key="1">
    <citation type="submission" date="2019-03" db="EMBL/GenBank/DDBJ databases">
        <title>Flavobacterium AT-3-2 sp. nov., isolated from arctic soil.</title>
        <authorList>
            <person name="Chaudhary D.K."/>
        </authorList>
    </citation>
    <scope>NUCLEOTIDE SEQUENCE [LARGE SCALE GENOMIC DNA]</scope>
    <source>
        <strain evidence="4 5">AT-3-2</strain>
    </source>
</reference>
<dbReference type="InterPro" id="IPR008979">
    <property type="entry name" value="Galactose-bd-like_sf"/>
</dbReference>
<evidence type="ECO:0000313" key="4">
    <source>
        <dbReference type="EMBL" id="TDD75578.1"/>
    </source>
</evidence>
<feature type="chain" id="PRO_5020550465" description="PKD domain-containing protein" evidence="2">
    <location>
        <begin position="26"/>
        <end position="620"/>
    </location>
</feature>
<protein>
    <recommendedName>
        <fullName evidence="3">PKD domain-containing protein</fullName>
    </recommendedName>
</protein>
<dbReference type="RefSeq" id="WP_131909989.1">
    <property type="nucleotide sequence ID" value="NZ_SMFM01000005.1"/>
</dbReference>
<dbReference type="EMBL" id="SMFM01000005">
    <property type="protein sequence ID" value="TDD75578.1"/>
    <property type="molecule type" value="Genomic_DNA"/>
</dbReference>
<dbReference type="GO" id="GO:0016798">
    <property type="term" value="F:hydrolase activity, acting on glycosyl bonds"/>
    <property type="evidence" value="ECO:0007669"/>
    <property type="project" value="InterPro"/>
</dbReference>
<dbReference type="Gene3D" id="2.60.40.10">
    <property type="entry name" value="Immunoglobulins"/>
    <property type="match status" value="1"/>
</dbReference>
<dbReference type="OrthoDB" id="7443339at2"/>
<sequence>MKQLQKNVKAIIAILILLVSFSGCENNDDNLPEIFAGFTHTINASTGTVTFINTSTEVRYYLWTFGDGTTSTEINPIKTYAKGTYTVTLKITNVAGATDTYEDTIVIDGTTTGPACTSETVESMSAASLNVTFKTDQTSKVISDGAGFQWVANPKTDAGINTSCYVGKVTKTGTNPWDNVQFNLDAKLNFNSNTGLKIKVFSAVPGFKLIIKLEDKANAGTNTELEVATTKTNEWEELSFPFASSQTGKYDKIVLIFDLATKNTNTYYFDDLALYGTGGGGTAACTTETVESMSAASLNVTFKSDQTAKIKNDGTTFAYETNPKSDTGINTSCKVGKVTNLGIAPWDNIQIDLDAKLDFTTHSGLKIKVYSAKAGTKVTIKLEEIGNSGNSTEVGVARTKTNEWEELSIPFPSSASGKFNKIVIFFDLENKDSDTYYFDDLTFYGTGSGSGGGTGGGTPATGDIAANGGFETGDFTGWAVYKNGGVIEVDNTQSKTGTYSAKLFASPSGLNPTLKQERKGAGGIKVGDKVKITFDYLGSLTGISGAYSIQSFVEAANGVNQVVNIAVTPTATWQTFTTTYTVAAGDVSGGITLEFVAICGGVQGCSSTLYIDNVSVIINP</sequence>
<dbReference type="PROSITE" id="PS51257">
    <property type="entry name" value="PROKAR_LIPOPROTEIN"/>
    <property type="match status" value="1"/>
</dbReference>
<name>A0A4R5AR56_9FLAO</name>
<dbReference type="SUPFAM" id="SSF49785">
    <property type="entry name" value="Galactose-binding domain-like"/>
    <property type="match status" value="3"/>
</dbReference>
<dbReference type="SUPFAM" id="SSF49299">
    <property type="entry name" value="PKD domain"/>
    <property type="match status" value="1"/>
</dbReference>
<dbReference type="InterPro" id="IPR013783">
    <property type="entry name" value="Ig-like_fold"/>
</dbReference>
<keyword evidence="2" id="KW-0732">Signal</keyword>
<evidence type="ECO:0000256" key="1">
    <source>
        <dbReference type="ARBA" id="ARBA00022801"/>
    </source>
</evidence>
<dbReference type="Pfam" id="PF02018">
    <property type="entry name" value="CBM_4_9"/>
    <property type="match status" value="1"/>
</dbReference>
<keyword evidence="1" id="KW-0378">Hydrolase</keyword>
<gene>
    <name evidence="4" type="ORF">E0F89_11860</name>
</gene>
<keyword evidence="5" id="KW-1185">Reference proteome</keyword>
<comment type="caution">
    <text evidence="4">The sequence shown here is derived from an EMBL/GenBank/DDBJ whole genome shotgun (WGS) entry which is preliminary data.</text>
</comment>
<dbReference type="InterPro" id="IPR003305">
    <property type="entry name" value="CenC_carb-bd"/>
</dbReference>
<dbReference type="Gene3D" id="2.60.120.260">
    <property type="entry name" value="Galactose-binding domain-like"/>
    <property type="match status" value="3"/>
</dbReference>
<organism evidence="4 5">
    <name type="scientific">Flavobacterium caseinilyticum</name>
    <dbReference type="NCBI Taxonomy" id="2541732"/>
    <lineage>
        <taxon>Bacteria</taxon>
        <taxon>Pseudomonadati</taxon>
        <taxon>Bacteroidota</taxon>
        <taxon>Flavobacteriia</taxon>
        <taxon>Flavobacteriales</taxon>
        <taxon>Flavobacteriaceae</taxon>
        <taxon>Flavobacterium</taxon>
    </lineage>
</organism>
<feature type="signal peptide" evidence="2">
    <location>
        <begin position="1"/>
        <end position="25"/>
    </location>
</feature>
<evidence type="ECO:0000313" key="5">
    <source>
        <dbReference type="Proteomes" id="UP000295278"/>
    </source>
</evidence>
<dbReference type="Proteomes" id="UP000295278">
    <property type="component" value="Unassembled WGS sequence"/>
</dbReference>
<dbReference type="PROSITE" id="PS50093">
    <property type="entry name" value="PKD"/>
    <property type="match status" value="1"/>
</dbReference>
<dbReference type="InterPro" id="IPR035986">
    <property type="entry name" value="PKD_dom_sf"/>
</dbReference>
<evidence type="ECO:0000256" key="2">
    <source>
        <dbReference type="SAM" id="SignalP"/>
    </source>
</evidence>
<accession>A0A4R5AR56</accession>
<dbReference type="SMART" id="SM00089">
    <property type="entry name" value="PKD"/>
    <property type="match status" value="1"/>
</dbReference>
<evidence type="ECO:0000259" key="3">
    <source>
        <dbReference type="PROSITE" id="PS50093"/>
    </source>
</evidence>
<dbReference type="AlphaFoldDB" id="A0A4R5AR56"/>
<dbReference type="InterPro" id="IPR022409">
    <property type="entry name" value="PKD/Chitinase_dom"/>
</dbReference>
<dbReference type="InterPro" id="IPR000601">
    <property type="entry name" value="PKD_dom"/>
</dbReference>
<feature type="domain" description="PKD" evidence="3">
    <location>
        <begin position="61"/>
        <end position="112"/>
    </location>
</feature>
<dbReference type="CDD" id="cd00146">
    <property type="entry name" value="PKD"/>
    <property type="match status" value="1"/>
</dbReference>
<dbReference type="Pfam" id="PF18911">
    <property type="entry name" value="PKD_4"/>
    <property type="match status" value="1"/>
</dbReference>